<evidence type="ECO:0000313" key="4">
    <source>
        <dbReference type="Proteomes" id="UP001476247"/>
    </source>
</evidence>
<comment type="caution">
    <text evidence="3">The sequence shown here is derived from an EMBL/GenBank/DDBJ whole genome shotgun (WGS) entry which is preliminary data.</text>
</comment>
<feature type="transmembrane region" description="Helical" evidence="2">
    <location>
        <begin position="6"/>
        <end position="27"/>
    </location>
</feature>
<accession>A0ABP9Y844</accession>
<name>A0ABP9Y844_9FUNG</name>
<protein>
    <submittedName>
        <fullName evidence="3">Uncharacterized protein</fullName>
    </submittedName>
</protein>
<feature type="region of interest" description="Disordered" evidence="1">
    <location>
        <begin position="114"/>
        <end position="141"/>
    </location>
</feature>
<feature type="region of interest" description="Disordered" evidence="1">
    <location>
        <begin position="227"/>
        <end position="279"/>
    </location>
</feature>
<proteinExistence type="predicted"/>
<evidence type="ECO:0000313" key="3">
    <source>
        <dbReference type="EMBL" id="GAA5803144.1"/>
    </source>
</evidence>
<feature type="compositionally biased region" description="Low complexity" evidence="1">
    <location>
        <begin position="245"/>
        <end position="266"/>
    </location>
</feature>
<feature type="compositionally biased region" description="Basic and acidic residues" evidence="1">
    <location>
        <begin position="806"/>
        <end position="817"/>
    </location>
</feature>
<keyword evidence="4" id="KW-1185">Reference proteome</keyword>
<gene>
    <name evidence="3" type="ORF">HPULCUR_008619</name>
</gene>
<organism evidence="3 4">
    <name type="scientific">Helicostylum pulchrum</name>
    <dbReference type="NCBI Taxonomy" id="562976"/>
    <lineage>
        <taxon>Eukaryota</taxon>
        <taxon>Fungi</taxon>
        <taxon>Fungi incertae sedis</taxon>
        <taxon>Mucoromycota</taxon>
        <taxon>Mucoromycotina</taxon>
        <taxon>Mucoromycetes</taxon>
        <taxon>Mucorales</taxon>
        <taxon>Mucorineae</taxon>
        <taxon>Mucoraceae</taxon>
        <taxon>Helicostylum</taxon>
    </lineage>
</organism>
<keyword evidence="2" id="KW-0812">Transmembrane</keyword>
<dbReference type="Proteomes" id="UP001476247">
    <property type="component" value="Unassembled WGS sequence"/>
</dbReference>
<dbReference type="EMBL" id="BAABUJ010000026">
    <property type="protein sequence ID" value="GAA5803144.1"/>
    <property type="molecule type" value="Genomic_DNA"/>
</dbReference>
<reference evidence="3 4" key="1">
    <citation type="submission" date="2024-04" db="EMBL/GenBank/DDBJ databases">
        <title>genome sequences of Mucor flavus KT1a and Helicostylum pulchrum KT1b strains isolation_sourced from the surface of a dry-aged beef.</title>
        <authorList>
            <person name="Toyotome T."/>
            <person name="Hosono M."/>
            <person name="Torimaru M."/>
            <person name="Fukuda K."/>
            <person name="Mikami N."/>
        </authorList>
    </citation>
    <scope>NUCLEOTIDE SEQUENCE [LARGE SCALE GENOMIC DNA]</scope>
    <source>
        <strain evidence="3 4">KT1b</strain>
    </source>
</reference>
<evidence type="ECO:0000256" key="1">
    <source>
        <dbReference type="SAM" id="MobiDB-lite"/>
    </source>
</evidence>
<feature type="compositionally biased region" description="Polar residues" evidence="1">
    <location>
        <begin position="472"/>
        <end position="493"/>
    </location>
</feature>
<keyword evidence="2" id="KW-1133">Transmembrane helix</keyword>
<keyword evidence="2" id="KW-0472">Membrane</keyword>
<feature type="compositionally biased region" description="Polar residues" evidence="1">
    <location>
        <begin position="502"/>
        <end position="512"/>
    </location>
</feature>
<feature type="region of interest" description="Disordered" evidence="1">
    <location>
        <begin position="710"/>
        <end position="745"/>
    </location>
</feature>
<evidence type="ECO:0000256" key="2">
    <source>
        <dbReference type="SAM" id="Phobius"/>
    </source>
</evidence>
<feature type="region of interest" description="Disordered" evidence="1">
    <location>
        <begin position="541"/>
        <end position="567"/>
    </location>
</feature>
<sequence>MAFPSYAIAIIIIVIIITASSSVYFIFRKRKGGSVGAVEQQQQQSEEYISEKNHTSPYAVRPLMQYNNNNNNNIDTTSTLKDSQTSSTTIPSASTTPYEKTSIYENDSHNNKYILPLEDNLPQPPPPSAATDHKINLPLPPPSSSFFSDKMELDSVEANDLYASYMNVAAAQQDYVSIDLDEKPFLSKAAADISQKAATLRTNLRQSMRRKSSSGAPKVALNQFFDNASSSNSSLKSPRPESTRMSRQSSSTSSRFPRPSLQQSSIPPSPRPDSPADFFVHKFSNNSKKSLVVVPDECNSSNKTMIESIPPDSYFNLPLSPSTPSPLSMKPTIQQQQELLQRQQLESEVITMKPTIQQQQELQKQALVKKEQDDYSSMIQEINNSTQDIVSDEEEEPVSEENEDAAVAARRLIRSASRKSRTRSTLITDEAAQAMFAMIASNTPSPSEPMTVKKYATLRNHNMEIDTASIGRDNSSSTSSLDIQKWSTDDSPLSPSPKRAIMSSTMSGSATVSGKKMAKQQQQLNMFNNSSTDDLFRTDTKSATLGRKKSSETTTSGPKSLRSLFTRPLADDKSSIITSVPSIASKEQLKEPQQQQLQEEDKEEEQVKSAVPSVIDTPAPQSPITSAELSPYSSKNNTLRKMGNNVDTIRRMLQSSWSGNNLKESGSSNSLSSSDYMGSVGSSYRPVASPLGSVNPRMQNQHLVSLSLKANASQQARSRPSMPVGFMNEEEEEGPMPTASFSSSTVRTMIPADEEDIDRSRIKLKTSVMGNILGSRQQQPRQPSKLGERKAPVKKQPVGKKTPAQIEREKYLKSLET</sequence>
<feature type="region of interest" description="Disordered" evidence="1">
    <location>
        <begin position="768"/>
        <end position="817"/>
    </location>
</feature>
<feature type="region of interest" description="Disordered" evidence="1">
    <location>
        <begin position="467"/>
        <end position="519"/>
    </location>
</feature>
<feature type="region of interest" description="Disordered" evidence="1">
    <location>
        <begin position="580"/>
        <end position="639"/>
    </location>
</feature>
<feature type="compositionally biased region" description="Polar residues" evidence="1">
    <location>
        <begin position="622"/>
        <end position="639"/>
    </location>
</feature>
<feature type="compositionally biased region" description="Low complexity" evidence="1">
    <location>
        <begin position="83"/>
        <end position="96"/>
    </location>
</feature>
<feature type="region of interest" description="Disordered" evidence="1">
    <location>
        <begin position="63"/>
        <end position="100"/>
    </location>
</feature>